<proteinExistence type="predicted"/>
<dbReference type="RefSeq" id="XP_040794708.1">
    <property type="nucleotide sequence ID" value="XM_040938444.1"/>
</dbReference>
<evidence type="ECO:0000256" key="1">
    <source>
        <dbReference type="SAM" id="MobiDB-lite"/>
    </source>
</evidence>
<organism evidence="2 3">
    <name type="scientific">Cucurbitaria berberidis CBS 394.84</name>
    <dbReference type="NCBI Taxonomy" id="1168544"/>
    <lineage>
        <taxon>Eukaryota</taxon>
        <taxon>Fungi</taxon>
        <taxon>Dikarya</taxon>
        <taxon>Ascomycota</taxon>
        <taxon>Pezizomycotina</taxon>
        <taxon>Dothideomycetes</taxon>
        <taxon>Pleosporomycetidae</taxon>
        <taxon>Pleosporales</taxon>
        <taxon>Pleosporineae</taxon>
        <taxon>Cucurbitariaceae</taxon>
        <taxon>Cucurbitaria</taxon>
    </lineage>
</organism>
<name>A0A9P4GVJ8_9PLEO</name>
<accession>A0A9P4GVJ8</accession>
<dbReference type="GeneID" id="63855700"/>
<reference evidence="2" key="1">
    <citation type="submission" date="2020-01" db="EMBL/GenBank/DDBJ databases">
        <authorList>
            <consortium name="DOE Joint Genome Institute"/>
            <person name="Haridas S."/>
            <person name="Albert R."/>
            <person name="Binder M."/>
            <person name="Bloem J."/>
            <person name="Labutti K."/>
            <person name="Salamov A."/>
            <person name="Andreopoulos B."/>
            <person name="Baker S.E."/>
            <person name="Barry K."/>
            <person name="Bills G."/>
            <person name="Bluhm B.H."/>
            <person name="Cannon C."/>
            <person name="Castanera R."/>
            <person name="Culley D.E."/>
            <person name="Daum C."/>
            <person name="Ezra D."/>
            <person name="Gonzalez J.B."/>
            <person name="Henrissat B."/>
            <person name="Kuo A."/>
            <person name="Liang C."/>
            <person name="Lipzen A."/>
            <person name="Lutzoni F."/>
            <person name="Magnuson J."/>
            <person name="Mondo S."/>
            <person name="Nolan M."/>
            <person name="Ohm R."/>
            <person name="Pangilinan J."/>
            <person name="Park H.-J."/>
            <person name="Ramirez L."/>
            <person name="Alfaro M."/>
            <person name="Sun H."/>
            <person name="Tritt A."/>
            <person name="Yoshinaga Y."/>
            <person name="Zwiers L.-H."/>
            <person name="Turgeon B.G."/>
            <person name="Goodwin S.B."/>
            <person name="Spatafora J.W."/>
            <person name="Crous P.W."/>
            <person name="Grigoriev I.V."/>
        </authorList>
    </citation>
    <scope>NUCLEOTIDE SEQUENCE</scope>
    <source>
        <strain evidence="2">CBS 394.84</strain>
    </source>
</reference>
<dbReference type="Proteomes" id="UP000800039">
    <property type="component" value="Unassembled WGS sequence"/>
</dbReference>
<evidence type="ECO:0000313" key="2">
    <source>
        <dbReference type="EMBL" id="KAF1852145.1"/>
    </source>
</evidence>
<gene>
    <name evidence="2" type="ORF">K460DRAFT_47589</name>
</gene>
<evidence type="ECO:0000313" key="3">
    <source>
        <dbReference type="Proteomes" id="UP000800039"/>
    </source>
</evidence>
<sequence>MATCLTFRSDPPHSRSTTAGDIASPCGRSRPPLRCNPPLLQLVISHPLSTTQITSHQAVNAATRSRASCPPIVVFSTAPNSHVLHNGQTPRPTTAFLTPDRNPPCCAATVRRRLLPSVMCGGLSSSSRKQRQVRLALRLLGARPGQADYAAPR</sequence>
<feature type="region of interest" description="Disordered" evidence="1">
    <location>
        <begin position="1"/>
        <end position="29"/>
    </location>
</feature>
<dbReference type="EMBL" id="ML976614">
    <property type="protein sequence ID" value="KAF1852145.1"/>
    <property type="molecule type" value="Genomic_DNA"/>
</dbReference>
<dbReference type="AlphaFoldDB" id="A0A9P4GVJ8"/>
<keyword evidence="3" id="KW-1185">Reference proteome</keyword>
<protein>
    <submittedName>
        <fullName evidence="2">Uncharacterized protein</fullName>
    </submittedName>
</protein>
<comment type="caution">
    <text evidence="2">The sequence shown here is derived from an EMBL/GenBank/DDBJ whole genome shotgun (WGS) entry which is preliminary data.</text>
</comment>